<evidence type="ECO:0000256" key="2">
    <source>
        <dbReference type="SAM" id="SignalP"/>
    </source>
</evidence>
<feature type="compositionally biased region" description="Pro residues" evidence="1">
    <location>
        <begin position="81"/>
        <end position="123"/>
    </location>
</feature>
<gene>
    <name evidence="3" type="ORF">MARPO_0801s0001</name>
</gene>
<proteinExistence type="predicted"/>
<accession>A0A2R6VYG1</accession>
<evidence type="ECO:0000313" key="3">
    <source>
        <dbReference type="EMBL" id="PTQ26630.1"/>
    </source>
</evidence>
<feature type="region of interest" description="Disordered" evidence="1">
    <location>
        <begin position="73"/>
        <end position="123"/>
    </location>
</feature>
<dbReference type="OrthoDB" id="10575947at2759"/>
<keyword evidence="4" id="KW-1185">Reference proteome</keyword>
<name>A0A2R6VYG1_MARPO</name>
<dbReference type="EMBL" id="KZ773346">
    <property type="protein sequence ID" value="PTQ26630.1"/>
    <property type="molecule type" value="Genomic_DNA"/>
</dbReference>
<reference evidence="4" key="1">
    <citation type="journal article" date="2017" name="Cell">
        <title>Insights into land plant evolution garnered from the Marchantia polymorpha genome.</title>
        <authorList>
            <person name="Bowman J.L."/>
            <person name="Kohchi T."/>
            <person name="Yamato K.T."/>
            <person name="Jenkins J."/>
            <person name="Shu S."/>
            <person name="Ishizaki K."/>
            <person name="Yamaoka S."/>
            <person name="Nishihama R."/>
            <person name="Nakamura Y."/>
            <person name="Berger F."/>
            <person name="Adam C."/>
            <person name="Aki S.S."/>
            <person name="Althoff F."/>
            <person name="Araki T."/>
            <person name="Arteaga-Vazquez M.A."/>
            <person name="Balasubrmanian S."/>
            <person name="Barry K."/>
            <person name="Bauer D."/>
            <person name="Boehm C.R."/>
            <person name="Briginshaw L."/>
            <person name="Caballero-Perez J."/>
            <person name="Catarino B."/>
            <person name="Chen F."/>
            <person name="Chiyoda S."/>
            <person name="Chovatia M."/>
            <person name="Davies K.M."/>
            <person name="Delmans M."/>
            <person name="Demura T."/>
            <person name="Dierschke T."/>
            <person name="Dolan L."/>
            <person name="Dorantes-Acosta A.E."/>
            <person name="Eklund D.M."/>
            <person name="Florent S.N."/>
            <person name="Flores-Sandoval E."/>
            <person name="Fujiyama A."/>
            <person name="Fukuzawa H."/>
            <person name="Galik B."/>
            <person name="Grimanelli D."/>
            <person name="Grimwood J."/>
            <person name="Grossniklaus U."/>
            <person name="Hamada T."/>
            <person name="Haseloff J."/>
            <person name="Hetherington A.J."/>
            <person name="Higo A."/>
            <person name="Hirakawa Y."/>
            <person name="Hundley H.N."/>
            <person name="Ikeda Y."/>
            <person name="Inoue K."/>
            <person name="Inoue S.I."/>
            <person name="Ishida S."/>
            <person name="Jia Q."/>
            <person name="Kakita M."/>
            <person name="Kanazawa T."/>
            <person name="Kawai Y."/>
            <person name="Kawashima T."/>
            <person name="Kennedy M."/>
            <person name="Kinose K."/>
            <person name="Kinoshita T."/>
            <person name="Kohara Y."/>
            <person name="Koide E."/>
            <person name="Komatsu K."/>
            <person name="Kopischke S."/>
            <person name="Kubo M."/>
            <person name="Kyozuka J."/>
            <person name="Lagercrantz U."/>
            <person name="Lin S.S."/>
            <person name="Lindquist E."/>
            <person name="Lipzen A.M."/>
            <person name="Lu C.W."/>
            <person name="De Luna E."/>
            <person name="Martienssen R.A."/>
            <person name="Minamino N."/>
            <person name="Mizutani M."/>
            <person name="Mizutani M."/>
            <person name="Mochizuki N."/>
            <person name="Monte I."/>
            <person name="Mosher R."/>
            <person name="Nagasaki H."/>
            <person name="Nakagami H."/>
            <person name="Naramoto S."/>
            <person name="Nishitani K."/>
            <person name="Ohtani M."/>
            <person name="Okamoto T."/>
            <person name="Okumura M."/>
            <person name="Phillips J."/>
            <person name="Pollak B."/>
            <person name="Reinders A."/>
            <person name="Rovekamp M."/>
            <person name="Sano R."/>
            <person name="Sawa S."/>
            <person name="Schmid M.W."/>
            <person name="Shirakawa M."/>
            <person name="Solano R."/>
            <person name="Spunde A."/>
            <person name="Suetsugu N."/>
            <person name="Sugano S."/>
            <person name="Sugiyama A."/>
            <person name="Sun R."/>
            <person name="Suzuki Y."/>
            <person name="Takenaka M."/>
            <person name="Takezawa D."/>
            <person name="Tomogane H."/>
            <person name="Tsuzuki M."/>
            <person name="Ueda T."/>
            <person name="Umeda M."/>
            <person name="Ward J.M."/>
            <person name="Watanabe Y."/>
            <person name="Yazaki K."/>
            <person name="Yokoyama R."/>
            <person name="Yoshitake Y."/>
            <person name="Yotsui I."/>
            <person name="Zachgo S."/>
            <person name="Schmutz J."/>
        </authorList>
    </citation>
    <scope>NUCLEOTIDE SEQUENCE [LARGE SCALE GENOMIC DNA]</scope>
    <source>
        <strain evidence="4">Tak-1</strain>
    </source>
</reference>
<dbReference type="Proteomes" id="UP000244005">
    <property type="component" value="Unassembled WGS sequence"/>
</dbReference>
<evidence type="ECO:0000313" key="4">
    <source>
        <dbReference type="Proteomes" id="UP000244005"/>
    </source>
</evidence>
<feature type="chain" id="PRO_5015319736" evidence="2">
    <location>
        <begin position="25"/>
        <end position="123"/>
    </location>
</feature>
<sequence length="123" mass="12603">MSKRSSIVLLCLCLLFAAANHGNASSFLRNGEQGSSASGKIDRSHELEKSVASVILRIGSGIYGIEEDIQYLITGEAAPSPESPSDPSPEPPEPPSPSPPPPPAPSPPPPSPSPPPPSPPPSP</sequence>
<feature type="signal peptide" evidence="2">
    <location>
        <begin position="1"/>
        <end position="24"/>
    </location>
</feature>
<feature type="compositionally biased region" description="Polar residues" evidence="1">
    <location>
        <begin position="25"/>
        <end position="38"/>
    </location>
</feature>
<dbReference type="AlphaFoldDB" id="A0A2R6VYG1"/>
<evidence type="ECO:0000256" key="1">
    <source>
        <dbReference type="SAM" id="MobiDB-lite"/>
    </source>
</evidence>
<organism evidence="3 4">
    <name type="scientific">Marchantia polymorpha</name>
    <name type="common">Common liverwort</name>
    <name type="synonym">Marchantia aquatica</name>
    <dbReference type="NCBI Taxonomy" id="3197"/>
    <lineage>
        <taxon>Eukaryota</taxon>
        <taxon>Viridiplantae</taxon>
        <taxon>Streptophyta</taxon>
        <taxon>Embryophyta</taxon>
        <taxon>Marchantiophyta</taxon>
        <taxon>Marchantiopsida</taxon>
        <taxon>Marchantiidae</taxon>
        <taxon>Marchantiales</taxon>
        <taxon>Marchantiaceae</taxon>
        <taxon>Marchantia</taxon>
    </lineage>
</organism>
<feature type="non-terminal residue" evidence="3">
    <location>
        <position position="123"/>
    </location>
</feature>
<keyword evidence="2" id="KW-0732">Signal</keyword>
<feature type="region of interest" description="Disordered" evidence="1">
    <location>
        <begin position="25"/>
        <end position="47"/>
    </location>
</feature>
<protein>
    <submittedName>
        <fullName evidence="3">Uncharacterized protein</fullName>
    </submittedName>
</protein>